<evidence type="ECO:0000313" key="1">
    <source>
        <dbReference type="EMBL" id="GAA1493684.1"/>
    </source>
</evidence>
<keyword evidence="2" id="KW-1185">Reference proteome</keyword>
<reference evidence="2" key="1">
    <citation type="journal article" date="2019" name="Int. J. Syst. Evol. Microbiol.">
        <title>The Global Catalogue of Microorganisms (GCM) 10K type strain sequencing project: providing services to taxonomists for standard genome sequencing and annotation.</title>
        <authorList>
            <consortium name="The Broad Institute Genomics Platform"/>
            <consortium name="The Broad Institute Genome Sequencing Center for Infectious Disease"/>
            <person name="Wu L."/>
            <person name="Ma J."/>
        </authorList>
    </citation>
    <scope>NUCLEOTIDE SEQUENCE [LARGE SCALE GENOMIC DNA]</scope>
    <source>
        <strain evidence="2">JCM 12140</strain>
    </source>
</reference>
<evidence type="ECO:0000313" key="2">
    <source>
        <dbReference type="Proteomes" id="UP001501742"/>
    </source>
</evidence>
<dbReference type="Proteomes" id="UP001501742">
    <property type="component" value="Unassembled WGS sequence"/>
</dbReference>
<sequence>MGDCAPTEERCALTELITRARLSSYERSMSSTRGALRLYEWNMRTAASVMELTGMVEVVCRNALDRELEAWSSRG</sequence>
<comment type="caution">
    <text evidence="1">The sequence shown here is derived from an EMBL/GenBank/DDBJ whole genome shotgun (WGS) entry which is preliminary data.</text>
</comment>
<dbReference type="EMBL" id="BAAAJX010000010">
    <property type="protein sequence ID" value="GAA1493684.1"/>
    <property type="molecule type" value="Genomic_DNA"/>
</dbReference>
<name>A0ABP4K4I1_9MICO</name>
<protein>
    <submittedName>
        <fullName evidence="1">Uncharacterized protein</fullName>
    </submittedName>
</protein>
<proteinExistence type="predicted"/>
<gene>
    <name evidence="1" type="ORF">GCM10009627_20300</name>
</gene>
<organism evidence="1 2">
    <name type="scientific">Curtobacterium herbarum</name>
    <dbReference type="NCBI Taxonomy" id="150122"/>
    <lineage>
        <taxon>Bacteria</taxon>
        <taxon>Bacillati</taxon>
        <taxon>Actinomycetota</taxon>
        <taxon>Actinomycetes</taxon>
        <taxon>Micrococcales</taxon>
        <taxon>Microbacteriaceae</taxon>
        <taxon>Curtobacterium</taxon>
    </lineage>
</organism>
<accession>A0ABP4K4I1</accession>